<protein>
    <submittedName>
        <fullName evidence="1">36590_t:CDS:1</fullName>
    </submittedName>
</protein>
<proteinExistence type="predicted"/>
<dbReference type="EMBL" id="CAJVQC010089946">
    <property type="protein sequence ID" value="CAG8825078.1"/>
    <property type="molecule type" value="Genomic_DNA"/>
</dbReference>
<evidence type="ECO:0000313" key="2">
    <source>
        <dbReference type="Proteomes" id="UP000789920"/>
    </source>
</evidence>
<name>A0ACA9S4K0_9GLOM</name>
<keyword evidence="2" id="KW-1185">Reference proteome</keyword>
<accession>A0ACA9S4K0</accession>
<dbReference type="Proteomes" id="UP000789920">
    <property type="component" value="Unassembled WGS sequence"/>
</dbReference>
<reference evidence="1" key="1">
    <citation type="submission" date="2021-06" db="EMBL/GenBank/DDBJ databases">
        <authorList>
            <person name="Kallberg Y."/>
            <person name="Tangrot J."/>
            <person name="Rosling A."/>
        </authorList>
    </citation>
    <scope>NUCLEOTIDE SEQUENCE</scope>
    <source>
        <strain evidence="1">MA461A</strain>
    </source>
</reference>
<evidence type="ECO:0000313" key="1">
    <source>
        <dbReference type="EMBL" id="CAG8825078.1"/>
    </source>
</evidence>
<sequence>MWVVIPSGVLPATQKKSGWIFLRVLFLRVDLTSVDLPAGGFPSGVHPVGGSFFLKHKKWVDLPAGVLPSELPSGVLSSGESSVDFPVGGFPAVDLPAGGFPSGVHP</sequence>
<organism evidence="1 2">
    <name type="scientific">Racocetra persica</name>
    <dbReference type="NCBI Taxonomy" id="160502"/>
    <lineage>
        <taxon>Eukaryota</taxon>
        <taxon>Fungi</taxon>
        <taxon>Fungi incertae sedis</taxon>
        <taxon>Mucoromycota</taxon>
        <taxon>Glomeromycotina</taxon>
        <taxon>Glomeromycetes</taxon>
        <taxon>Diversisporales</taxon>
        <taxon>Gigasporaceae</taxon>
        <taxon>Racocetra</taxon>
    </lineage>
</organism>
<comment type="caution">
    <text evidence="1">The sequence shown here is derived from an EMBL/GenBank/DDBJ whole genome shotgun (WGS) entry which is preliminary data.</text>
</comment>
<feature type="non-terminal residue" evidence="1">
    <location>
        <position position="106"/>
    </location>
</feature>
<gene>
    <name evidence="1" type="ORF">RPERSI_LOCUS26398</name>
</gene>